<organism evidence="1 2">
    <name type="scientific">Trematosphaeria pertusa</name>
    <dbReference type="NCBI Taxonomy" id="390896"/>
    <lineage>
        <taxon>Eukaryota</taxon>
        <taxon>Fungi</taxon>
        <taxon>Dikarya</taxon>
        <taxon>Ascomycota</taxon>
        <taxon>Pezizomycotina</taxon>
        <taxon>Dothideomycetes</taxon>
        <taxon>Pleosporomycetidae</taxon>
        <taxon>Pleosporales</taxon>
        <taxon>Massarineae</taxon>
        <taxon>Trematosphaeriaceae</taxon>
        <taxon>Trematosphaeria</taxon>
    </lineage>
</organism>
<dbReference type="EMBL" id="ML987189">
    <property type="protein sequence ID" value="KAF2256435.1"/>
    <property type="molecule type" value="Genomic_DNA"/>
</dbReference>
<dbReference type="RefSeq" id="XP_033691439.1">
    <property type="nucleotide sequence ID" value="XM_033820738.1"/>
</dbReference>
<evidence type="ECO:0000313" key="1">
    <source>
        <dbReference type="EMBL" id="KAF2256435.1"/>
    </source>
</evidence>
<proteinExistence type="predicted"/>
<sequence>MRTWPRGAPTTITQGRRDKQHIARTVPAMQSPVQRRSTCLSNLEKATWGSRQLARASLRLQQRIAIRLHLRVTPVAFLVPRTCRTLQRLLRQEGCGVVNEHESSFRLLVRKRGTVERERFGDAAQAMVSSHVHRTGVLRAVNIASPRPNPKTRQAGRRPRFQVLTRRPEEAARLEALGGCSEPPNAAMRINSCGFRVEGRVPAGLDLKCVGRLQSAVDRDGSCITEQMAPGVVCRRVVAISSIANDSAGVEAVSRACRGSVGTR</sequence>
<dbReference type="AlphaFoldDB" id="A0A6A6J0R7"/>
<keyword evidence="2" id="KW-1185">Reference proteome</keyword>
<dbReference type="Proteomes" id="UP000800094">
    <property type="component" value="Unassembled WGS sequence"/>
</dbReference>
<name>A0A6A6J0R7_9PLEO</name>
<accession>A0A6A6J0R7</accession>
<dbReference type="GeneID" id="54574068"/>
<reference evidence="1" key="1">
    <citation type="journal article" date="2020" name="Stud. Mycol.">
        <title>101 Dothideomycetes genomes: a test case for predicting lifestyles and emergence of pathogens.</title>
        <authorList>
            <person name="Haridas S."/>
            <person name="Albert R."/>
            <person name="Binder M."/>
            <person name="Bloem J."/>
            <person name="Labutti K."/>
            <person name="Salamov A."/>
            <person name="Andreopoulos B."/>
            <person name="Baker S."/>
            <person name="Barry K."/>
            <person name="Bills G."/>
            <person name="Bluhm B."/>
            <person name="Cannon C."/>
            <person name="Castanera R."/>
            <person name="Culley D."/>
            <person name="Daum C."/>
            <person name="Ezra D."/>
            <person name="Gonzalez J."/>
            <person name="Henrissat B."/>
            <person name="Kuo A."/>
            <person name="Liang C."/>
            <person name="Lipzen A."/>
            <person name="Lutzoni F."/>
            <person name="Magnuson J."/>
            <person name="Mondo S."/>
            <person name="Nolan M."/>
            <person name="Ohm R."/>
            <person name="Pangilinan J."/>
            <person name="Park H.-J."/>
            <person name="Ramirez L."/>
            <person name="Alfaro M."/>
            <person name="Sun H."/>
            <person name="Tritt A."/>
            <person name="Yoshinaga Y."/>
            <person name="Zwiers L.-H."/>
            <person name="Turgeon B."/>
            <person name="Goodwin S."/>
            <person name="Spatafora J."/>
            <person name="Crous P."/>
            <person name="Grigoriev I."/>
        </authorList>
    </citation>
    <scope>NUCLEOTIDE SEQUENCE</scope>
    <source>
        <strain evidence="1">CBS 122368</strain>
    </source>
</reference>
<gene>
    <name evidence="1" type="ORF">BU26DRAFT_21931</name>
</gene>
<protein>
    <submittedName>
        <fullName evidence="1">Uncharacterized protein</fullName>
    </submittedName>
</protein>
<evidence type="ECO:0000313" key="2">
    <source>
        <dbReference type="Proteomes" id="UP000800094"/>
    </source>
</evidence>